<evidence type="ECO:0000256" key="1">
    <source>
        <dbReference type="SAM" id="MobiDB-lite"/>
    </source>
</evidence>
<organism evidence="4 5">
    <name type="scientific">Dyadobacter frigoris</name>
    <dbReference type="NCBI Taxonomy" id="2576211"/>
    <lineage>
        <taxon>Bacteria</taxon>
        <taxon>Pseudomonadati</taxon>
        <taxon>Bacteroidota</taxon>
        <taxon>Cytophagia</taxon>
        <taxon>Cytophagales</taxon>
        <taxon>Spirosomataceae</taxon>
        <taxon>Dyadobacter</taxon>
    </lineage>
</organism>
<dbReference type="AlphaFoldDB" id="A0A4V6BKD5"/>
<evidence type="ECO:0000313" key="5">
    <source>
        <dbReference type="Proteomes" id="UP000304900"/>
    </source>
</evidence>
<keyword evidence="5" id="KW-1185">Reference proteome</keyword>
<dbReference type="Pfam" id="PF05569">
    <property type="entry name" value="Peptidase_M56"/>
    <property type="match status" value="1"/>
</dbReference>
<keyword evidence="2" id="KW-1133">Transmembrane helix</keyword>
<protein>
    <recommendedName>
        <fullName evidence="3">Peptidase M56 domain-containing protein</fullName>
    </recommendedName>
</protein>
<feature type="region of interest" description="Disordered" evidence="1">
    <location>
        <begin position="349"/>
        <end position="370"/>
    </location>
</feature>
<evidence type="ECO:0000256" key="2">
    <source>
        <dbReference type="SAM" id="Phobius"/>
    </source>
</evidence>
<dbReference type="PANTHER" id="PTHR34978:SF3">
    <property type="entry name" value="SLR0241 PROTEIN"/>
    <property type="match status" value="1"/>
</dbReference>
<keyword evidence="2" id="KW-0472">Membrane</keyword>
<dbReference type="OrthoDB" id="1522859at2"/>
<feature type="transmembrane region" description="Helical" evidence="2">
    <location>
        <begin position="126"/>
        <end position="154"/>
    </location>
</feature>
<gene>
    <name evidence="4" type="ORF">FDK13_10880</name>
</gene>
<feature type="compositionally biased region" description="Basic and acidic residues" evidence="1">
    <location>
        <begin position="349"/>
        <end position="367"/>
    </location>
</feature>
<comment type="caution">
    <text evidence="4">The sequence shown here is derived from an EMBL/GenBank/DDBJ whole genome shotgun (WGS) entry which is preliminary data.</text>
</comment>
<dbReference type="Proteomes" id="UP000304900">
    <property type="component" value="Unassembled WGS sequence"/>
</dbReference>
<dbReference type="InterPro" id="IPR008756">
    <property type="entry name" value="Peptidase_M56"/>
</dbReference>
<keyword evidence="2" id="KW-0812">Transmembrane</keyword>
<dbReference type="InterPro" id="IPR052173">
    <property type="entry name" value="Beta-lactam_resp_regulator"/>
</dbReference>
<feature type="transmembrane region" description="Helical" evidence="2">
    <location>
        <begin position="34"/>
        <end position="55"/>
    </location>
</feature>
<name>A0A4V6BKD5_9BACT</name>
<feature type="domain" description="Peptidase M56" evidence="3">
    <location>
        <begin position="194"/>
        <end position="295"/>
    </location>
</feature>
<evidence type="ECO:0000313" key="4">
    <source>
        <dbReference type="EMBL" id="TKT92463.1"/>
    </source>
</evidence>
<proteinExistence type="predicted"/>
<sequence>MNEFLYKASIIAGVAFLFYKVFLQRESFFTANRIYLIGCLVLAFTLPFVSLPSLINHQGYLATVLPQNSSTGENSSRVYAKQLAAESSAQGIAGKPPVAASKLNYQDPALLQKTSQQPVTTTGYSFAFWLFTFYLFGVAVFSGSLLIQLGIILYRIRQSPDKIQDGNIVIVNTTQRQAPCSFFHYVFIYPDAYDFETYQHIISHEKIHARLYHSLDLLLAEIAAILLWFSPFIRLLKKEIEKNNEYQTDAFMVEKEHVDKQQYQLNLLQIAVPNRPLSITTNYNQSVLKQRIMMMNAKRSTPHAYWKYSFLVPVFFGTLLLLNKPASSREMSGNNTQKNSLPLESADRIQKANPQSEKHPNGSDESRIWNYPDSKTDISSGYWYSHQDKENYCLEFKGSQGVSQWNMSRCFGKNSFKKTGDNSFVLTKDAGTLQLNGNLQAEVSQGKYTFTENKDFVNYLAANSTASQEKNLVLFLFFADVNRQYVEFLKSQYQTFDGQRLLEIAIHGISLTEYQGYIALFEQYSHKKPSMSEIIEAKIHGVDQQYVQDIEKMGFPGLSLKKIIEAKIHGIDPSYVQHLKEAGLANLSLDKVIEAKIHNINPNSVKELRALGFGDLTLTKMIALNIHGVTAAYIQELQSAGLKNLTLDQTLEAKIHGLDAGSIKEIRALGFTNVSFEEIRNARIHGVDASFLKGIKEAGLPDLTIEKAIEAKIHAIDGAFIQEAKKKGYDFTSIDKYISLKIHNQAIESLKE</sequence>
<feature type="transmembrane region" description="Helical" evidence="2">
    <location>
        <begin position="6"/>
        <end position="22"/>
    </location>
</feature>
<dbReference type="EMBL" id="SZVO01000004">
    <property type="protein sequence ID" value="TKT92463.1"/>
    <property type="molecule type" value="Genomic_DNA"/>
</dbReference>
<dbReference type="PANTHER" id="PTHR34978">
    <property type="entry name" value="POSSIBLE SENSOR-TRANSDUCER PROTEIN BLAR"/>
    <property type="match status" value="1"/>
</dbReference>
<reference evidence="4 5" key="1">
    <citation type="submission" date="2019-05" db="EMBL/GenBank/DDBJ databases">
        <title>Dyadobacter AR-3-8 sp. nov., isolated from arctic soil.</title>
        <authorList>
            <person name="Chaudhary D.K."/>
        </authorList>
    </citation>
    <scope>NUCLEOTIDE SEQUENCE [LARGE SCALE GENOMIC DNA]</scope>
    <source>
        <strain evidence="4 5">AR-3-8</strain>
    </source>
</reference>
<dbReference type="RefSeq" id="WP_137340008.1">
    <property type="nucleotide sequence ID" value="NZ_BSQH01000014.1"/>
</dbReference>
<accession>A0A4V6BKD5</accession>
<evidence type="ECO:0000259" key="3">
    <source>
        <dbReference type="Pfam" id="PF05569"/>
    </source>
</evidence>
<feature type="transmembrane region" description="Helical" evidence="2">
    <location>
        <begin position="304"/>
        <end position="322"/>
    </location>
</feature>